<organism>
    <name type="scientific">Pediculus humanus subsp. corporis</name>
    <name type="common">Body louse</name>
    <dbReference type="NCBI Taxonomy" id="121224"/>
    <lineage>
        <taxon>Eukaryota</taxon>
        <taxon>Metazoa</taxon>
        <taxon>Ecdysozoa</taxon>
        <taxon>Arthropoda</taxon>
        <taxon>Hexapoda</taxon>
        <taxon>Insecta</taxon>
        <taxon>Pterygota</taxon>
        <taxon>Neoptera</taxon>
        <taxon>Paraneoptera</taxon>
        <taxon>Psocodea</taxon>
        <taxon>Troctomorpha</taxon>
        <taxon>Phthiraptera</taxon>
        <taxon>Anoplura</taxon>
        <taxon>Pediculidae</taxon>
        <taxon>Pediculus</taxon>
    </lineage>
</organism>
<feature type="compositionally biased region" description="Polar residues" evidence="1">
    <location>
        <begin position="440"/>
        <end position="451"/>
    </location>
</feature>
<dbReference type="CTD" id="8239736"/>
<dbReference type="Proteomes" id="UP000009046">
    <property type="component" value="Unassembled WGS sequence"/>
</dbReference>
<accession>E0W3Y4</accession>
<feature type="compositionally biased region" description="Basic and acidic residues" evidence="1">
    <location>
        <begin position="138"/>
        <end position="154"/>
    </location>
</feature>
<name>E0W3Y4_PEDHC</name>
<reference evidence="2" key="1">
    <citation type="submission" date="2007-04" db="EMBL/GenBank/DDBJ databases">
        <title>Annotation of Pediculus humanus corporis strain USDA.</title>
        <authorList>
            <person name="Kirkness E."/>
            <person name="Hannick L."/>
            <person name="Hass B."/>
            <person name="Bruggner R."/>
            <person name="Lawson D."/>
            <person name="Bidwell S."/>
            <person name="Joardar V."/>
            <person name="Caler E."/>
            <person name="Walenz B."/>
            <person name="Inman J."/>
            <person name="Schobel S."/>
            <person name="Galinsky K."/>
            <person name="Amedeo P."/>
            <person name="Strausberg R."/>
        </authorList>
    </citation>
    <scope>NUCLEOTIDE SEQUENCE</scope>
    <source>
        <strain evidence="2">USDA</strain>
    </source>
</reference>
<feature type="region of interest" description="Disordered" evidence="1">
    <location>
        <begin position="73"/>
        <end position="180"/>
    </location>
</feature>
<dbReference type="EMBL" id="DS235885">
    <property type="protein sequence ID" value="EEB20340.1"/>
    <property type="molecule type" value="Genomic_DNA"/>
</dbReference>
<gene>
    <name evidence="3" type="primary">8239736</name>
    <name evidence="2" type="ORF">Phum_PHUM612800</name>
</gene>
<feature type="compositionally biased region" description="Low complexity" evidence="1">
    <location>
        <begin position="402"/>
        <end position="417"/>
    </location>
</feature>
<keyword evidence="4" id="KW-1185">Reference proteome</keyword>
<dbReference type="VEuPathDB" id="VectorBase:PHUM612800"/>
<feature type="compositionally biased region" description="Basic and acidic residues" evidence="1">
    <location>
        <begin position="118"/>
        <end position="128"/>
    </location>
</feature>
<feature type="compositionally biased region" description="Acidic residues" evidence="1">
    <location>
        <begin position="275"/>
        <end position="291"/>
    </location>
</feature>
<feature type="compositionally biased region" description="Basic and acidic residues" evidence="1">
    <location>
        <begin position="169"/>
        <end position="178"/>
    </location>
</feature>
<feature type="compositionally biased region" description="Polar residues" evidence="1">
    <location>
        <begin position="73"/>
        <end position="100"/>
    </location>
</feature>
<dbReference type="HOGENOM" id="CLU_407305_0_0_1"/>
<feature type="region of interest" description="Disordered" evidence="1">
    <location>
        <begin position="250"/>
        <end position="326"/>
    </location>
</feature>
<evidence type="ECO:0000256" key="1">
    <source>
        <dbReference type="SAM" id="MobiDB-lite"/>
    </source>
</evidence>
<proteinExistence type="predicted"/>
<feature type="region of interest" description="Disordered" evidence="1">
    <location>
        <begin position="381"/>
        <end position="479"/>
    </location>
</feature>
<dbReference type="GeneID" id="8239736"/>
<dbReference type="eggNOG" id="ENOG502QT75">
    <property type="taxonomic scope" value="Eukaryota"/>
</dbReference>
<dbReference type="EMBL" id="AAZO01007489">
    <property type="status" value="NOT_ANNOTATED_CDS"/>
    <property type="molecule type" value="Genomic_DNA"/>
</dbReference>
<evidence type="ECO:0000313" key="2">
    <source>
        <dbReference type="EMBL" id="EEB20340.1"/>
    </source>
</evidence>
<dbReference type="RefSeq" id="XP_002433078.1">
    <property type="nucleotide sequence ID" value="XM_002433033.1"/>
</dbReference>
<evidence type="ECO:0000313" key="4">
    <source>
        <dbReference type="Proteomes" id="UP000009046"/>
    </source>
</evidence>
<feature type="compositionally biased region" description="Basic and acidic residues" evidence="1">
    <location>
        <begin position="256"/>
        <end position="267"/>
    </location>
</feature>
<protein>
    <submittedName>
        <fullName evidence="2 3">Suppressor protein SRP40, putative</fullName>
    </submittedName>
</protein>
<sequence length="675" mass="75165">MDVTSGENISDDNFWHVQEFGPKKKESILRPEVFSSAKSSVGSISKNVDQRGFNQANGGSRFNYPTGNNVVLQSQSKITGGSGINLKNGNSPRDASTPVNYYNRPDTKPPNTKTISLKHSDTESEIEKMNVSSVKCNNKKDVHAKEEPDGKDGETTSSDDGWVYTPADGENKSEENKKSKAAVRLNFGEVNVARENGSPKGIKHFSAKNIPRLHSSKVSNNIEPISSINRELVDRADELVRTKPKSYRVRNLKLKLSKEEEKERPPDSCDASGEYTEDSDDWDSQSSEENDGSIATCRGTGSAEGILDETLVSKPESLSRSFGGGRNRPWSMSNVSLLRSSRGSNLRTRAYMSESALNQMLGQFEKSRDCGFWGTWGSSRKRRTKIRKRTNKKSNSGSDGFNTLNNSSDSANLSSPNRQTSSSELVKSGSFSGDTRKQKSVSSKCNSGSGTDSDEQKTLSLPRFRLGPKSGAVTTISMNKERREINQGEEQLSFNSDQPSWDDYQEKYQSEAYSEEPADSDTAKKLLDFGEDYAKFLEVQSDGPTSFKMKKGCRSNKFDSDSDVDEVKRFLKKSMDKMILVEKMLYESNSDRLTSYYGGHMSDDESFSKSFLDEIIAICKNKVDDFTRVLHEVKDEIYISKERDEVLSKREPGLAFRFVSPPPSPPMLDTVQPTV</sequence>
<dbReference type="AlphaFoldDB" id="E0W3Y4"/>
<reference evidence="3" key="3">
    <citation type="submission" date="2021-02" db="UniProtKB">
        <authorList>
            <consortium name="EnsemblMetazoa"/>
        </authorList>
    </citation>
    <scope>IDENTIFICATION</scope>
    <source>
        <strain evidence="3">USDA</strain>
    </source>
</reference>
<reference evidence="2" key="2">
    <citation type="submission" date="2007-04" db="EMBL/GenBank/DDBJ databases">
        <title>The genome of the human body louse.</title>
        <authorList>
            <consortium name="The Human Body Louse Genome Consortium"/>
            <person name="Kirkness E."/>
            <person name="Walenz B."/>
            <person name="Hass B."/>
            <person name="Bruggner R."/>
            <person name="Strausberg R."/>
        </authorList>
    </citation>
    <scope>NUCLEOTIDE SEQUENCE</scope>
    <source>
        <strain evidence="2">USDA</strain>
    </source>
</reference>
<evidence type="ECO:0000313" key="3">
    <source>
        <dbReference type="EnsemblMetazoa" id="PHUM612800-PA"/>
    </source>
</evidence>
<feature type="compositionally biased region" description="Polar residues" evidence="1">
    <location>
        <begin position="418"/>
        <end position="433"/>
    </location>
</feature>
<feature type="compositionally biased region" description="Basic residues" evidence="1">
    <location>
        <begin position="381"/>
        <end position="392"/>
    </location>
</feature>
<dbReference type="OMA" id="ISMNKER"/>
<dbReference type="OrthoDB" id="10041151at2759"/>
<dbReference type="EnsemblMetazoa" id="PHUM612800-RA">
    <property type="protein sequence ID" value="PHUM612800-PA"/>
    <property type="gene ID" value="PHUM612800"/>
</dbReference>
<dbReference type="InParanoid" id="E0W3Y4"/>
<dbReference type="KEGG" id="phu:Phum_PHUM612800"/>
<dbReference type="STRING" id="121224.E0W3Y4"/>